<feature type="domain" description="Trichome birefringence-like C-terminal" evidence="3">
    <location>
        <begin position="336"/>
        <end position="380"/>
    </location>
</feature>
<evidence type="ECO:0000256" key="2">
    <source>
        <dbReference type="SAM" id="MobiDB-lite"/>
    </source>
</evidence>
<sequence>MEWSKAFQSHQSITRLPTPTSPYEPPSLDIAIPGSRLQDQRDRAIFWKQLECWTRQGEWVYDSDRGVPISPRTWPLLDPGYISCDSPFSHMDYLGDISNPLGNEKDGPMGWGREEWEDGIINRETTSWHWTTPSSLQCPLHLPNRQGMCRMVRGRTIVIMGDPTQQQLISTLLLRMGQVNHQGNPGFQLFPCHGNHTNCTLYPLCNEEKDEDEAGTKVVTQLITIMDASLQSLPHLPKLLEQVMANETRKSPILITSNSPSTRSEKLQANLEHLRPLLPNILHIHRSGYMPHPGCSPSILHPAPHLPYYVPVEWEELQSYHTTLRQNILKAGGVWWDVEGMMLLREDGHVQEKSPAGSPDACIEWCLPGPVEAWESSLYAILGALLPPLKGSIR</sequence>
<gene>
    <name evidence="4" type="ORF">BJ684DRAFT_17520</name>
</gene>
<dbReference type="EMBL" id="KZ988563">
    <property type="protein sequence ID" value="RKP11942.1"/>
    <property type="molecule type" value="Genomic_DNA"/>
</dbReference>
<accession>A0A4P9Y0F0</accession>
<dbReference type="GO" id="GO:0016740">
    <property type="term" value="F:transferase activity"/>
    <property type="evidence" value="ECO:0007669"/>
    <property type="project" value="InterPro"/>
</dbReference>
<evidence type="ECO:0000313" key="5">
    <source>
        <dbReference type="Proteomes" id="UP000267251"/>
    </source>
</evidence>
<name>A0A4P9Y0F0_9FUNG</name>
<keyword evidence="5" id="KW-1185">Reference proteome</keyword>
<dbReference type="InterPro" id="IPR026057">
    <property type="entry name" value="TBL_C"/>
</dbReference>
<comment type="similarity">
    <text evidence="1">Belongs to the PC-esterase family. TBL subfamily.</text>
</comment>
<evidence type="ECO:0000256" key="1">
    <source>
        <dbReference type="ARBA" id="ARBA00007727"/>
    </source>
</evidence>
<organism evidence="4 5">
    <name type="scientific">Piptocephalis cylindrospora</name>
    <dbReference type="NCBI Taxonomy" id="1907219"/>
    <lineage>
        <taxon>Eukaryota</taxon>
        <taxon>Fungi</taxon>
        <taxon>Fungi incertae sedis</taxon>
        <taxon>Zoopagomycota</taxon>
        <taxon>Zoopagomycotina</taxon>
        <taxon>Zoopagomycetes</taxon>
        <taxon>Zoopagales</taxon>
        <taxon>Piptocephalidaceae</taxon>
        <taxon>Piptocephalis</taxon>
    </lineage>
</organism>
<dbReference type="AlphaFoldDB" id="A0A4P9Y0F0"/>
<dbReference type="OrthoDB" id="630188at2759"/>
<evidence type="ECO:0000259" key="3">
    <source>
        <dbReference type="Pfam" id="PF13839"/>
    </source>
</evidence>
<dbReference type="Pfam" id="PF13839">
    <property type="entry name" value="PC-Esterase"/>
    <property type="match status" value="1"/>
</dbReference>
<protein>
    <recommendedName>
        <fullName evidence="3">Trichome birefringence-like C-terminal domain-containing protein</fullName>
    </recommendedName>
</protein>
<feature type="region of interest" description="Disordered" evidence="2">
    <location>
        <begin position="1"/>
        <end position="27"/>
    </location>
</feature>
<feature type="compositionally biased region" description="Polar residues" evidence="2">
    <location>
        <begin position="1"/>
        <end position="18"/>
    </location>
</feature>
<evidence type="ECO:0000313" key="4">
    <source>
        <dbReference type="EMBL" id="RKP11942.1"/>
    </source>
</evidence>
<reference evidence="5" key="1">
    <citation type="journal article" date="2018" name="Nat. Microbiol.">
        <title>Leveraging single-cell genomics to expand the fungal tree of life.</title>
        <authorList>
            <person name="Ahrendt S.R."/>
            <person name="Quandt C.A."/>
            <person name="Ciobanu D."/>
            <person name="Clum A."/>
            <person name="Salamov A."/>
            <person name="Andreopoulos B."/>
            <person name="Cheng J.F."/>
            <person name="Woyke T."/>
            <person name="Pelin A."/>
            <person name="Henrissat B."/>
            <person name="Reynolds N.K."/>
            <person name="Benny G.L."/>
            <person name="Smith M.E."/>
            <person name="James T.Y."/>
            <person name="Grigoriev I.V."/>
        </authorList>
    </citation>
    <scope>NUCLEOTIDE SEQUENCE [LARGE SCALE GENOMIC DNA]</scope>
</reference>
<proteinExistence type="inferred from homology"/>
<dbReference type="Proteomes" id="UP000267251">
    <property type="component" value="Unassembled WGS sequence"/>
</dbReference>